<feature type="transmembrane region" description="Helical" evidence="3">
    <location>
        <begin position="45"/>
        <end position="68"/>
    </location>
</feature>
<dbReference type="AlphaFoldDB" id="A0A9W4ILZ3"/>
<dbReference type="PROSITE" id="PS51471">
    <property type="entry name" value="FE2OG_OXY"/>
    <property type="match status" value="1"/>
</dbReference>
<dbReference type="InterPro" id="IPR005123">
    <property type="entry name" value="Oxoglu/Fe-dep_dioxygenase_dom"/>
</dbReference>
<keyword evidence="3" id="KW-1133">Transmembrane helix</keyword>
<keyword evidence="3" id="KW-0472">Membrane</keyword>
<dbReference type="InterPro" id="IPR044861">
    <property type="entry name" value="IPNS-like_FE2OG_OXY"/>
</dbReference>
<dbReference type="PANTHER" id="PTHR43173">
    <property type="entry name" value="ABC1 FAMILY PROTEIN"/>
    <property type="match status" value="1"/>
</dbReference>
<keyword evidence="3" id="KW-0812">Transmembrane</keyword>
<evidence type="ECO:0000256" key="3">
    <source>
        <dbReference type="SAM" id="Phobius"/>
    </source>
</evidence>
<dbReference type="Pfam" id="PF03171">
    <property type="entry name" value="2OG-FeII_Oxy"/>
    <property type="match status" value="1"/>
</dbReference>
<dbReference type="OrthoDB" id="427480at2759"/>
<evidence type="ECO:0000313" key="6">
    <source>
        <dbReference type="Proteomes" id="UP001152646"/>
    </source>
</evidence>
<dbReference type="InterPro" id="IPR011009">
    <property type="entry name" value="Kinase-like_dom_sf"/>
</dbReference>
<evidence type="ECO:0000256" key="1">
    <source>
        <dbReference type="ARBA" id="ARBA00009670"/>
    </source>
</evidence>
<feature type="region of interest" description="Disordered" evidence="2">
    <location>
        <begin position="564"/>
        <end position="586"/>
    </location>
</feature>
<organism evidence="5 6">
    <name type="scientific">Penicillium salamii</name>
    <dbReference type="NCBI Taxonomy" id="1612424"/>
    <lineage>
        <taxon>Eukaryota</taxon>
        <taxon>Fungi</taxon>
        <taxon>Dikarya</taxon>
        <taxon>Ascomycota</taxon>
        <taxon>Pezizomycotina</taxon>
        <taxon>Eurotiomycetes</taxon>
        <taxon>Eurotiomycetidae</taxon>
        <taxon>Eurotiales</taxon>
        <taxon>Aspergillaceae</taxon>
        <taxon>Penicillium</taxon>
    </lineage>
</organism>
<dbReference type="InterPro" id="IPR027443">
    <property type="entry name" value="IPNS-like_sf"/>
</dbReference>
<gene>
    <name evidence="5" type="ORF">PSALAMII_LOCUS1994</name>
</gene>
<proteinExistence type="inferred from homology"/>
<dbReference type="PANTHER" id="PTHR43173:SF37">
    <property type="entry name" value="ABC1 FAMILY PROTEIN C10F6.14C"/>
    <property type="match status" value="1"/>
</dbReference>
<dbReference type="InterPro" id="IPR004147">
    <property type="entry name" value="ABC1_dom"/>
</dbReference>
<dbReference type="GO" id="GO:0044283">
    <property type="term" value="P:small molecule biosynthetic process"/>
    <property type="evidence" value="ECO:0007669"/>
    <property type="project" value="UniProtKB-ARBA"/>
</dbReference>
<comment type="caution">
    <text evidence="5">The sequence shown here is derived from an EMBL/GenBank/DDBJ whole genome shotgun (WGS) entry which is preliminary data.</text>
</comment>
<protein>
    <recommendedName>
        <fullName evidence="4">Fe2OG dioxygenase domain-containing protein</fullName>
    </recommendedName>
</protein>
<comment type="similarity">
    <text evidence="1">Belongs to the protein kinase superfamily. ADCK protein kinase family.</text>
</comment>
<feature type="domain" description="Fe2OG dioxygenase" evidence="4">
    <location>
        <begin position="1059"/>
        <end position="1162"/>
    </location>
</feature>
<reference evidence="5" key="1">
    <citation type="submission" date="2021-07" db="EMBL/GenBank/DDBJ databases">
        <authorList>
            <person name="Branca A.L. A."/>
        </authorList>
    </citation>
    <scope>NUCLEOTIDE SEQUENCE</scope>
</reference>
<dbReference type="SUPFAM" id="SSF51197">
    <property type="entry name" value="Clavaminate synthase-like"/>
    <property type="match status" value="1"/>
</dbReference>
<dbReference type="CDD" id="cd13969">
    <property type="entry name" value="ADCK1-like"/>
    <property type="match status" value="1"/>
</dbReference>
<dbReference type="Proteomes" id="UP001152646">
    <property type="component" value="Unassembled WGS sequence"/>
</dbReference>
<name>A0A9W4ILZ3_9EURO</name>
<sequence length="1218" mass="138361">MRGKVTLKQPEATRLRYILSHSHSLFILSLAHIPEMKLSIDCPLVLLLFISPIAAIGTSCFKVVSALVGRPTHLFNKFQSEICDAGCQPTVPHWDLWTRNNTFVPAVRSLMHRMNVPHKEEALLKMGDDVALTIKRSCGPMLGGGTHICSDAETLAGFGNCFKRNFLKASIKHLPTLIPMASEESCKEQLRFLEGDELWEETIPQNMRDYAKVCDSLGPFEHEELSSMAFATHSRSLRPIFRPLQLRHASQFQPLVPPSPSSLGKPTAAKTYTRTRKWLRRFFYASLATGVAYGIDSQFYASSLTRTARTFSLGLLVAIDYKINFRPNPPLASSIAAVHARNAERLSDLLRHNGGLYLKMGQAIAMQSAILPAEFQHMFSRMFDDAPQNDWKEVEKVIREDFGKSPEEVFGVSFTGESGKGVMERKARASASVAQVHWARLQDGSEVAIKIQKREIVQQLAWDLWAFKVVTLIYSKLFDIPFYSLVPYISERLSLETDFVNEADNSENMAKLVAGESRLRDRVYIPRVYRELSSKRVMTAEWVEGVRLWDKQAITRPWRGGWREGSPGCHGTPLDQPGSSADYRPRAGKLKPERDYWRGHNNRGGLGLSLKDVMTTMVDLFSAQMFLWGYVHCDPHPGNIFIRRKPSGQPELVLIDHGLYIHMEPGFRHQYARFWKALLTFDNRTLGEIVKGWGVANPDIFASATLMRPYSGGDMSTQRGIKGLSKSQRAERSYEMQQAARKAIRDILGDETKWPQELIFIGRNLRIVQGNNQFLGSPVNRVKITGIWASRALIESPDLSLVEKMRNLGRHFVFRMVLFSTDIFFYFTKVRQFLRMGGGMEDDLEAQMQVMAKDMGVELNHEVFEGTPRLSLFRTFTLGYFKMDEPPIIDFGPFYGTDHIAKEHLVLQIRQACERFGFFQLINHGIPADIQAAILKHSSDFFNLPLEDQKKLRSSKDIGGLNRGYERLRAQNFEKRTKGDLKEGFYLGKDLPLDDEYVVHGRFGQGPNKYPAEVSDPNEFKRIMDEYHDLMIDLAVAIMQVLAQTLDLDQSVFGDLRDHPASILRLLHYPPQEGNTDLERGIGAHTDFGAVTMLLQDETGGLQVWNNVSSDWVDVTPVPGAYVVNLGDMMMQWTNDRYLSNLHRVINRSGKERFSVPFFYSGNPNFTIRCLPNCEDSVFGAKYPPVTVHEWMVGRYADTYGTSEKGIEEMRREPRGDI</sequence>
<dbReference type="InterPro" id="IPR051130">
    <property type="entry name" value="Mito_struct-func_regulator"/>
</dbReference>
<dbReference type="EMBL" id="CAJVPA010000077">
    <property type="protein sequence ID" value="CAG8304972.1"/>
    <property type="molecule type" value="Genomic_DNA"/>
</dbReference>
<evidence type="ECO:0000313" key="5">
    <source>
        <dbReference type="EMBL" id="CAG8304972.1"/>
    </source>
</evidence>
<evidence type="ECO:0000259" key="4">
    <source>
        <dbReference type="PROSITE" id="PS51471"/>
    </source>
</evidence>
<dbReference type="SUPFAM" id="SSF56112">
    <property type="entry name" value="Protein kinase-like (PK-like)"/>
    <property type="match status" value="1"/>
</dbReference>
<dbReference type="InterPro" id="IPR026992">
    <property type="entry name" value="DIOX_N"/>
</dbReference>
<dbReference type="InterPro" id="IPR045307">
    <property type="entry name" value="ADCK1_dom"/>
</dbReference>
<dbReference type="Pfam" id="PF03109">
    <property type="entry name" value="ABC1"/>
    <property type="match status" value="1"/>
</dbReference>
<dbReference type="PRINTS" id="PR00682">
    <property type="entry name" value="IPNSYNTHASE"/>
</dbReference>
<accession>A0A9W4ILZ3</accession>
<dbReference type="Pfam" id="PF14226">
    <property type="entry name" value="DIOX_N"/>
    <property type="match status" value="1"/>
</dbReference>
<evidence type="ECO:0000256" key="2">
    <source>
        <dbReference type="SAM" id="MobiDB-lite"/>
    </source>
</evidence>
<dbReference type="Gene3D" id="2.60.120.330">
    <property type="entry name" value="B-lactam Antibiotic, Isopenicillin N Synthase, Chain"/>
    <property type="match status" value="1"/>
</dbReference>